<feature type="domain" description="Peptidase C39-like" evidence="2">
    <location>
        <begin position="85"/>
        <end position="197"/>
    </location>
</feature>
<gene>
    <name evidence="3" type="ORF">COU18_00930</name>
</gene>
<feature type="repeat" description="TPR" evidence="1">
    <location>
        <begin position="340"/>
        <end position="373"/>
    </location>
</feature>
<name>A0A2H0UC30_9BACT</name>
<sequence>MRKIIFIALLVFVFAAAGIFWFTDKNPKVTTCAQDTFVCPDGSVVERIGFQCEFAACPGNAEEETSENSANLPVRKTIAGLQHVFQTFNNCSSVALVVAFSKYGVSDTQEAIAAGTRPWNNRNGDNDDKSVTLYEMADYASATHGLAAYVRPNGDIELLKRFIANDIPVIARARMYPNQEYVHYRVVKGYDEARDIIIESDGIEGPNREYSYDEWLHLWEEFNYSYLIAVPNNVRPLVEEILGEERDERTAWGGARARAERDIAADPNDKSATYNLVTALYYLGDYKGVVREFEKIEAQLPPHKLWYQDEPIYAYYELGNYDRVLSLVEKVIGDRNKSVSELYVLRGKIYLSRADENAARAEFEKAIHYNNTLVSAKDALASLDGR</sequence>
<evidence type="ECO:0000256" key="1">
    <source>
        <dbReference type="PROSITE-ProRule" id="PRU00339"/>
    </source>
</evidence>
<dbReference type="Pfam" id="PF13529">
    <property type="entry name" value="Peptidase_C39_2"/>
    <property type="match status" value="1"/>
</dbReference>
<evidence type="ECO:0000313" key="3">
    <source>
        <dbReference type="EMBL" id="PIR83961.1"/>
    </source>
</evidence>
<dbReference type="AlphaFoldDB" id="A0A2H0UC30"/>
<keyword evidence="1" id="KW-0802">TPR repeat</keyword>
<evidence type="ECO:0000259" key="2">
    <source>
        <dbReference type="Pfam" id="PF13529"/>
    </source>
</evidence>
<organism evidence="3 4">
    <name type="scientific">Candidatus Kaiserbacteria bacterium CG10_big_fil_rev_8_21_14_0_10_51_14</name>
    <dbReference type="NCBI Taxonomy" id="1974610"/>
    <lineage>
        <taxon>Bacteria</taxon>
        <taxon>Candidatus Kaiseribacteriota</taxon>
    </lineage>
</organism>
<evidence type="ECO:0000313" key="4">
    <source>
        <dbReference type="Proteomes" id="UP000231192"/>
    </source>
</evidence>
<dbReference type="SUPFAM" id="SSF48452">
    <property type="entry name" value="TPR-like"/>
    <property type="match status" value="1"/>
</dbReference>
<dbReference type="Gene3D" id="1.25.40.10">
    <property type="entry name" value="Tetratricopeptide repeat domain"/>
    <property type="match status" value="1"/>
</dbReference>
<comment type="caution">
    <text evidence="3">The sequence shown here is derived from an EMBL/GenBank/DDBJ whole genome shotgun (WGS) entry which is preliminary data.</text>
</comment>
<protein>
    <recommendedName>
        <fullName evidence="2">Peptidase C39-like domain-containing protein</fullName>
    </recommendedName>
</protein>
<proteinExistence type="predicted"/>
<dbReference type="Gene3D" id="3.90.70.10">
    <property type="entry name" value="Cysteine proteinases"/>
    <property type="match status" value="1"/>
</dbReference>
<dbReference type="EMBL" id="PFBK01000003">
    <property type="protein sequence ID" value="PIR83961.1"/>
    <property type="molecule type" value="Genomic_DNA"/>
</dbReference>
<dbReference type="InterPro" id="IPR019734">
    <property type="entry name" value="TPR_rpt"/>
</dbReference>
<dbReference type="InterPro" id="IPR011990">
    <property type="entry name" value="TPR-like_helical_dom_sf"/>
</dbReference>
<reference evidence="4" key="1">
    <citation type="submission" date="2017-09" db="EMBL/GenBank/DDBJ databases">
        <title>Depth-based differentiation of microbial function through sediment-hosted aquifers and enrichment of novel symbionts in the deep terrestrial subsurface.</title>
        <authorList>
            <person name="Probst A.J."/>
            <person name="Ladd B."/>
            <person name="Jarett J.K."/>
            <person name="Geller-Mcgrath D.E."/>
            <person name="Sieber C.M.K."/>
            <person name="Emerson J.B."/>
            <person name="Anantharaman K."/>
            <person name="Thomas B.C."/>
            <person name="Malmstrom R."/>
            <person name="Stieglmeier M."/>
            <person name="Klingl A."/>
            <person name="Woyke T."/>
            <person name="Ryan C.M."/>
            <person name="Banfield J.F."/>
        </authorList>
    </citation>
    <scope>NUCLEOTIDE SEQUENCE [LARGE SCALE GENOMIC DNA]</scope>
</reference>
<accession>A0A2H0UC30</accession>
<dbReference type="Proteomes" id="UP000231192">
    <property type="component" value="Unassembled WGS sequence"/>
</dbReference>
<dbReference type="PROSITE" id="PS50005">
    <property type="entry name" value="TPR"/>
    <property type="match status" value="1"/>
</dbReference>
<dbReference type="InterPro" id="IPR039564">
    <property type="entry name" value="Peptidase_C39-like"/>
</dbReference>